<dbReference type="PROSITE" id="PS50057">
    <property type="entry name" value="FERM_3"/>
    <property type="match status" value="1"/>
</dbReference>
<sequence>MHIKINLVGQFTGVPCFETSTIDDVIAHFLQHNDIPLSYAPYCAIMELRADNFGYPLPSDALVIKYQNSSLHFRILSMPTDSIDQINENFQEILFNQIHRFIVVRTWSVSDEIVLTLAAFKCAAEFGQFSDERHKIGFLTNCIKEIVPADFIASHKDKDLQQKIIDIWYKQTQLLYNVSRQKTISEYIKYCQQNVLQYGTSSFVARMVKQKDKTVDIFCYVCISAKTVMIMNPDAEIVAKFENQGLKYPEPGSTKLIMTSDGDQYILEMNGIQAMKAIHEFLSKSMSKDEE</sequence>
<dbReference type="InterPro" id="IPR019748">
    <property type="entry name" value="FERM_central"/>
</dbReference>
<dbReference type="GO" id="GO:0005886">
    <property type="term" value="C:plasma membrane"/>
    <property type="evidence" value="ECO:0007669"/>
    <property type="project" value="TreeGrafter"/>
</dbReference>
<evidence type="ECO:0000259" key="1">
    <source>
        <dbReference type="PROSITE" id="PS50057"/>
    </source>
</evidence>
<organism evidence="2">
    <name type="scientific">Trepomonas sp. PC1</name>
    <dbReference type="NCBI Taxonomy" id="1076344"/>
    <lineage>
        <taxon>Eukaryota</taxon>
        <taxon>Metamonada</taxon>
        <taxon>Diplomonadida</taxon>
        <taxon>Hexamitidae</taxon>
        <taxon>Hexamitinae</taxon>
        <taxon>Trepomonas</taxon>
    </lineage>
</organism>
<gene>
    <name evidence="2" type="ORF">TPC1_13473</name>
</gene>
<dbReference type="Pfam" id="PF00373">
    <property type="entry name" value="FERM_M"/>
    <property type="match status" value="1"/>
</dbReference>
<evidence type="ECO:0000313" key="2">
    <source>
        <dbReference type="EMBL" id="JAP94024.1"/>
    </source>
</evidence>
<dbReference type="InterPro" id="IPR000299">
    <property type="entry name" value="FERM_domain"/>
</dbReference>
<dbReference type="PANTHER" id="PTHR13283:SF10">
    <property type="entry name" value="FERM DOMAIN-CONTAINING PROTEIN 8"/>
    <property type="match status" value="1"/>
</dbReference>
<protein>
    <recommendedName>
        <fullName evidence="1">FERM domain-containing protein</fullName>
    </recommendedName>
</protein>
<dbReference type="AlphaFoldDB" id="A0A146KDN1"/>
<name>A0A146KDN1_9EUKA</name>
<dbReference type="CDD" id="cd14473">
    <property type="entry name" value="FERM_B-lobe"/>
    <property type="match status" value="1"/>
</dbReference>
<dbReference type="InterPro" id="IPR035963">
    <property type="entry name" value="FERM_2"/>
</dbReference>
<proteinExistence type="predicted"/>
<dbReference type="Gene3D" id="1.20.80.10">
    <property type="match status" value="1"/>
</dbReference>
<accession>A0A146KDN1</accession>
<reference evidence="2" key="1">
    <citation type="submission" date="2015-07" db="EMBL/GenBank/DDBJ databases">
        <title>Adaptation to a free-living lifestyle via gene acquisitions in the diplomonad Trepomonas sp. PC1.</title>
        <authorList>
            <person name="Xu F."/>
            <person name="Jerlstrom-Hultqvist J."/>
            <person name="Kolisko M."/>
            <person name="Simpson A.G.B."/>
            <person name="Roger A.J."/>
            <person name="Svard S.G."/>
            <person name="Andersson J.O."/>
        </authorList>
    </citation>
    <scope>NUCLEOTIDE SEQUENCE</scope>
    <source>
        <strain evidence="2">PC1</strain>
    </source>
</reference>
<dbReference type="SUPFAM" id="SSF47031">
    <property type="entry name" value="Second domain of FERM"/>
    <property type="match status" value="1"/>
</dbReference>
<dbReference type="InterPro" id="IPR014352">
    <property type="entry name" value="FERM/acyl-CoA-bd_prot_sf"/>
</dbReference>
<dbReference type="PANTHER" id="PTHR13283">
    <property type="entry name" value="KREV INTERACTION TRAPPED 1-RELATED"/>
    <property type="match status" value="1"/>
</dbReference>
<dbReference type="EMBL" id="GDID01002582">
    <property type="protein sequence ID" value="JAP94024.1"/>
    <property type="molecule type" value="Transcribed_RNA"/>
</dbReference>
<dbReference type="InterPro" id="IPR051594">
    <property type="entry name" value="KRIT1/FRMD8"/>
</dbReference>
<feature type="domain" description="FERM" evidence="1">
    <location>
        <begin position="1"/>
        <end position="291"/>
    </location>
</feature>